<protein>
    <submittedName>
        <fullName evidence="6">Protein yippee-like</fullName>
    </submittedName>
</protein>
<dbReference type="GO" id="GO:0046872">
    <property type="term" value="F:metal ion binding"/>
    <property type="evidence" value="ECO:0007669"/>
    <property type="project" value="UniProtKB-KW"/>
</dbReference>
<evidence type="ECO:0000256" key="4">
    <source>
        <dbReference type="SAM" id="MobiDB-lite"/>
    </source>
</evidence>
<dbReference type="Pfam" id="PF03226">
    <property type="entry name" value="Yippee-Mis18"/>
    <property type="match status" value="1"/>
</dbReference>
<dbReference type="Proteomes" id="UP000287166">
    <property type="component" value="Unassembled WGS sequence"/>
</dbReference>
<reference evidence="6 7" key="1">
    <citation type="journal article" date="2018" name="Sci. Rep.">
        <title>Genome sequence of the cauliflower mushroom Sparassis crispa (Hanabiratake) and its association with beneficial usage.</title>
        <authorList>
            <person name="Kiyama R."/>
            <person name="Furutani Y."/>
            <person name="Kawaguchi K."/>
            <person name="Nakanishi T."/>
        </authorList>
    </citation>
    <scope>NUCLEOTIDE SEQUENCE [LARGE SCALE GENOMIC DNA]</scope>
</reference>
<keyword evidence="3" id="KW-0862">Zinc</keyword>
<feature type="region of interest" description="Disordered" evidence="4">
    <location>
        <begin position="146"/>
        <end position="187"/>
    </location>
</feature>
<evidence type="ECO:0000256" key="1">
    <source>
        <dbReference type="ARBA" id="ARBA00005613"/>
    </source>
</evidence>
<dbReference type="GeneID" id="38786205"/>
<evidence type="ECO:0000256" key="3">
    <source>
        <dbReference type="ARBA" id="ARBA00022833"/>
    </source>
</evidence>
<keyword evidence="2" id="KW-0479">Metal-binding</keyword>
<evidence type="ECO:0000259" key="5">
    <source>
        <dbReference type="PROSITE" id="PS51792"/>
    </source>
</evidence>
<dbReference type="STRING" id="139825.A0A401H4D0"/>
<dbReference type="InParanoid" id="A0A401H4D0"/>
<evidence type="ECO:0000313" key="6">
    <source>
        <dbReference type="EMBL" id="GBE89288.1"/>
    </source>
</evidence>
<evidence type="ECO:0000313" key="7">
    <source>
        <dbReference type="Proteomes" id="UP000287166"/>
    </source>
</evidence>
<dbReference type="PANTHER" id="PTHR13848">
    <property type="entry name" value="PROTEIN YIPPEE-LIKE CG15309-RELATED"/>
    <property type="match status" value="1"/>
</dbReference>
<proteinExistence type="inferred from homology"/>
<organism evidence="6 7">
    <name type="scientific">Sparassis crispa</name>
    <dbReference type="NCBI Taxonomy" id="139825"/>
    <lineage>
        <taxon>Eukaryota</taxon>
        <taxon>Fungi</taxon>
        <taxon>Dikarya</taxon>
        <taxon>Basidiomycota</taxon>
        <taxon>Agaricomycotina</taxon>
        <taxon>Agaricomycetes</taxon>
        <taxon>Polyporales</taxon>
        <taxon>Sparassidaceae</taxon>
        <taxon>Sparassis</taxon>
    </lineage>
</organism>
<dbReference type="InterPro" id="IPR039058">
    <property type="entry name" value="Yippee_fam"/>
</dbReference>
<name>A0A401H4D0_9APHY</name>
<dbReference type="InterPro" id="IPR004910">
    <property type="entry name" value="Yippee/Mis18/Cereblon"/>
</dbReference>
<gene>
    <name evidence="6" type="ORF">SCP_1502960</name>
</gene>
<dbReference type="RefSeq" id="XP_027620201.1">
    <property type="nucleotide sequence ID" value="XM_027764400.1"/>
</dbReference>
<evidence type="ECO:0000256" key="2">
    <source>
        <dbReference type="ARBA" id="ARBA00022723"/>
    </source>
</evidence>
<feature type="compositionally biased region" description="Low complexity" evidence="4">
    <location>
        <begin position="174"/>
        <end position="187"/>
    </location>
</feature>
<accession>A0A401H4D0</accession>
<dbReference type="InterPro" id="IPR034751">
    <property type="entry name" value="Yippee"/>
</dbReference>
<dbReference type="AlphaFoldDB" id="A0A401H4D0"/>
<comment type="caution">
    <text evidence="6">The sequence shown here is derived from an EMBL/GenBank/DDBJ whole genome shotgun (WGS) entry which is preliminary data.</text>
</comment>
<dbReference type="EMBL" id="BFAD01000015">
    <property type="protein sequence ID" value="GBE89288.1"/>
    <property type="molecule type" value="Genomic_DNA"/>
</dbReference>
<comment type="similarity">
    <text evidence="1">Belongs to the yippee family.</text>
</comment>
<dbReference type="PROSITE" id="PS51792">
    <property type="entry name" value="YIPPEE"/>
    <property type="match status" value="1"/>
</dbReference>
<keyword evidence="7" id="KW-1185">Reference proteome</keyword>
<dbReference type="OrthoDB" id="6407410at2759"/>
<feature type="domain" description="Yippee" evidence="5">
    <location>
        <begin position="23"/>
        <end position="120"/>
    </location>
</feature>
<sequence length="187" mass="20404">MPDFALAPVYEEGNYSSSHAVQCTLTCKTCHSSIASQDCLLSTAFRGHTGKAALYSEVSNVTFNAPCILLMNTGAHTVQELSCKKCTAYLGWKIVRAHEKPEKWKEGHHLLELALLEEVAVQSLPGEMQQQLDTVVSRFAASLDFGGSQPRRASSPDPYSYSQRGKPLGPRIQRSSLSSLTRSSATL</sequence>